<feature type="transmembrane region" description="Helical" evidence="2">
    <location>
        <begin position="260"/>
        <end position="280"/>
    </location>
</feature>
<protein>
    <submittedName>
        <fullName evidence="3">Uncharacterized protein</fullName>
    </submittedName>
</protein>
<name>A0ABU2UV67_9ACTN</name>
<feature type="region of interest" description="Disordered" evidence="1">
    <location>
        <begin position="451"/>
        <end position="481"/>
    </location>
</feature>
<organism evidence="3 4">
    <name type="scientific">Streptomyces hintoniae</name>
    <dbReference type="NCBI Taxonomy" id="3075521"/>
    <lineage>
        <taxon>Bacteria</taxon>
        <taxon>Bacillati</taxon>
        <taxon>Actinomycetota</taxon>
        <taxon>Actinomycetes</taxon>
        <taxon>Kitasatosporales</taxon>
        <taxon>Streptomycetaceae</taxon>
        <taxon>Streptomyces</taxon>
    </lineage>
</organism>
<evidence type="ECO:0000313" key="3">
    <source>
        <dbReference type="EMBL" id="MDT0477195.1"/>
    </source>
</evidence>
<dbReference type="RefSeq" id="WP_311637504.1">
    <property type="nucleotide sequence ID" value="NZ_JAVRFF010000056.1"/>
</dbReference>
<reference evidence="3" key="1">
    <citation type="submission" date="2024-05" db="EMBL/GenBank/DDBJ databases">
        <title>30 novel species of actinomycetes from the DSMZ collection.</title>
        <authorList>
            <person name="Nouioui I."/>
        </authorList>
    </citation>
    <scope>NUCLEOTIDE SEQUENCE</scope>
    <source>
        <strain evidence="3">DSM 41014</strain>
    </source>
</reference>
<evidence type="ECO:0000256" key="1">
    <source>
        <dbReference type="SAM" id="MobiDB-lite"/>
    </source>
</evidence>
<feature type="transmembrane region" description="Helical" evidence="2">
    <location>
        <begin position="171"/>
        <end position="193"/>
    </location>
</feature>
<keyword evidence="2" id="KW-0472">Membrane</keyword>
<dbReference type="EMBL" id="JAVRFF010000056">
    <property type="protein sequence ID" value="MDT0477195.1"/>
    <property type="molecule type" value="Genomic_DNA"/>
</dbReference>
<keyword evidence="2" id="KW-1133">Transmembrane helix</keyword>
<keyword evidence="4" id="KW-1185">Reference proteome</keyword>
<feature type="transmembrane region" description="Helical" evidence="2">
    <location>
        <begin position="138"/>
        <end position="159"/>
    </location>
</feature>
<sequence length="481" mass="51636">MSAENGRARNGVVLGAATDCPCATGPDGEDGPPPVRRVDRTDSRERAVLMRAFSDSNSRLTEGQRELGAAGGAVVRSAQRVERGIRTIDRFRLADRQRPLVHLADAIGSLSARREEAETAAGTTALRRPRVALMWRRLVWPVTVASAVFDAAFVGSVVQEILNVDVDRLQYWLAYLPGLAIGVCLLAAGTFLAHRLAGVRETRAGGAGDGTGRRGDDGFWRRSRPLVLPLLSVVAILGLIATCGMVRVRIAVADGDSYLALYQPVIVVLLLFLGIAAVAAKVLSHDPEAAGDAALANVTRVAEKRLAKRTRKAEKALDQRMRAVDDLAEGARGALVAHATAWFALKTAVDAAEQAARRQVEDASTGLVEERARTGTAGVFDFPLRSASWPLERNPRNGTGPGRGGLVQLDPPGRLEIRLDLLDEFRKVLDNHHPDGLARRLKEALDLLDLEWGTGEGPDGRPRGAEATPPPRRRPDEEAGG</sequence>
<feature type="transmembrane region" description="Helical" evidence="2">
    <location>
        <begin position="226"/>
        <end position="248"/>
    </location>
</feature>
<keyword evidence="2" id="KW-0812">Transmembrane</keyword>
<comment type="caution">
    <text evidence="3">The sequence shown here is derived from an EMBL/GenBank/DDBJ whole genome shotgun (WGS) entry which is preliminary data.</text>
</comment>
<gene>
    <name evidence="3" type="ORF">RM863_34250</name>
</gene>
<evidence type="ECO:0000256" key="2">
    <source>
        <dbReference type="SAM" id="Phobius"/>
    </source>
</evidence>
<evidence type="ECO:0000313" key="4">
    <source>
        <dbReference type="Proteomes" id="UP001180489"/>
    </source>
</evidence>
<proteinExistence type="predicted"/>
<dbReference type="Proteomes" id="UP001180489">
    <property type="component" value="Unassembled WGS sequence"/>
</dbReference>
<accession>A0ABU2UV67</accession>
<feature type="region of interest" description="Disordered" evidence="1">
    <location>
        <begin position="22"/>
        <end position="43"/>
    </location>
</feature>